<dbReference type="Pfam" id="PF01225">
    <property type="entry name" value="Mur_ligase"/>
    <property type="match status" value="1"/>
</dbReference>
<dbReference type="InterPro" id="IPR000713">
    <property type="entry name" value="Mur_ligase_N"/>
</dbReference>
<dbReference type="GO" id="GO:0051301">
    <property type="term" value="P:cell division"/>
    <property type="evidence" value="ECO:0007669"/>
    <property type="project" value="UniProtKB-KW"/>
</dbReference>
<evidence type="ECO:0000256" key="6">
    <source>
        <dbReference type="ARBA" id="ARBA00022960"/>
    </source>
</evidence>
<dbReference type="PANTHER" id="PTHR43024">
    <property type="entry name" value="UDP-N-ACETYLMURAMOYL-TRIPEPTIDE--D-ALANYL-D-ALANINE LIGASE"/>
    <property type="match status" value="1"/>
</dbReference>
<evidence type="ECO:0000256" key="7">
    <source>
        <dbReference type="ARBA" id="ARBA00022984"/>
    </source>
</evidence>
<dbReference type="InterPro" id="IPR036615">
    <property type="entry name" value="Mur_ligase_C_dom_sf"/>
</dbReference>
<dbReference type="GO" id="GO:0009252">
    <property type="term" value="P:peptidoglycan biosynthetic process"/>
    <property type="evidence" value="ECO:0007669"/>
    <property type="project" value="UniProtKB-KW"/>
</dbReference>
<dbReference type="Pfam" id="PF08245">
    <property type="entry name" value="Mur_ligase_M"/>
    <property type="match status" value="1"/>
</dbReference>
<keyword evidence="7" id="KW-0573">Peptidoglycan synthesis</keyword>
<evidence type="ECO:0000256" key="10">
    <source>
        <dbReference type="ARBA" id="ARBA00031461"/>
    </source>
</evidence>
<feature type="domain" description="Mur ligase central" evidence="13">
    <location>
        <begin position="147"/>
        <end position="342"/>
    </location>
</feature>
<dbReference type="SUPFAM" id="SSF63418">
    <property type="entry name" value="MurE/MurF N-terminal domain"/>
    <property type="match status" value="1"/>
</dbReference>
<dbReference type="SUPFAM" id="SSF53623">
    <property type="entry name" value="MurD-like peptide ligases, catalytic domain"/>
    <property type="match status" value="1"/>
</dbReference>
<evidence type="ECO:0000256" key="1">
    <source>
        <dbReference type="ARBA" id="ARBA00022490"/>
    </source>
</evidence>
<dbReference type="Pfam" id="PF02875">
    <property type="entry name" value="Mur_ligase_C"/>
    <property type="match status" value="1"/>
</dbReference>
<dbReference type="NCBIfam" id="TIGR01143">
    <property type="entry name" value="murF"/>
    <property type="match status" value="1"/>
</dbReference>
<keyword evidence="1" id="KW-0963">Cytoplasm</keyword>
<dbReference type="Gene3D" id="3.40.1190.10">
    <property type="entry name" value="Mur-like, catalytic domain"/>
    <property type="match status" value="1"/>
</dbReference>
<dbReference type="AlphaFoldDB" id="A0A3B0W1Y6"/>
<dbReference type="InterPro" id="IPR013221">
    <property type="entry name" value="Mur_ligase_cen"/>
</dbReference>
<keyword evidence="5" id="KW-0067">ATP-binding</keyword>
<keyword evidence="2 14" id="KW-0436">Ligase</keyword>
<accession>A0A3B0W1Y6</accession>
<dbReference type="GO" id="GO:0047480">
    <property type="term" value="F:UDP-N-acetylmuramoyl-tripeptide-D-alanyl-D-alanine ligase activity"/>
    <property type="evidence" value="ECO:0007669"/>
    <property type="project" value="InterPro"/>
</dbReference>
<evidence type="ECO:0000256" key="8">
    <source>
        <dbReference type="ARBA" id="ARBA00023306"/>
    </source>
</evidence>
<dbReference type="SUPFAM" id="SSF53244">
    <property type="entry name" value="MurD-like peptide ligases, peptide-binding domain"/>
    <property type="match status" value="1"/>
</dbReference>
<dbReference type="GO" id="GO:0008360">
    <property type="term" value="P:regulation of cell shape"/>
    <property type="evidence" value="ECO:0007669"/>
    <property type="project" value="UniProtKB-KW"/>
</dbReference>
<reference evidence="14" key="1">
    <citation type="submission" date="2018-06" db="EMBL/GenBank/DDBJ databases">
        <authorList>
            <person name="Zhirakovskaya E."/>
        </authorList>
    </citation>
    <scope>NUCLEOTIDE SEQUENCE</scope>
</reference>
<evidence type="ECO:0000259" key="12">
    <source>
        <dbReference type="Pfam" id="PF02875"/>
    </source>
</evidence>
<evidence type="ECO:0000256" key="2">
    <source>
        <dbReference type="ARBA" id="ARBA00022598"/>
    </source>
</evidence>
<dbReference type="InterPro" id="IPR004101">
    <property type="entry name" value="Mur_ligase_C"/>
</dbReference>
<keyword evidence="3" id="KW-0132">Cell division</keyword>
<protein>
    <recommendedName>
        <fullName evidence="10">UDP-MurNAc-pentapeptide synthetase</fullName>
    </recommendedName>
</protein>
<keyword evidence="4" id="KW-0547">Nucleotide-binding</keyword>
<name>A0A3B0W1Y6_9ZZZZ</name>
<keyword evidence="6" id="KW-0133">Cell shape</keyword>
<dbReference type="InterPro" id="IPR051046">
    <property type="entry name" value="MurCDEF_CellWall_CoF430Synth"/>
</dbReference>
<organism evidence="14">
    <name type="scientific">hydrothermal vent metagenome</name>
    <dbReference type="NCBI Taxonomy" id="652676"/>
    <lineage>
        <taxon>unclassified sequences</taxon>
        <taxon>metagenomes</taxon>
        <taxon>ecological metagenomes</taxon>
    </lineage>
</organism>
<dbReference type="EMBL" id="UOFB01000344">
    <property type="protein sequence ID" value="VAW49311.1"/>
    <property type="molecule type" value="Genomic_DNA"/>
</dbReference>
<evidence type="ECO:0000256" key="5">
    <source>
        <dbReference type="ARBA" id="ARBA00022840"/>
    </source>
</evidence>
<feature type="domain" description="Mur ligase C-terminal" evidence="12">
    <location>
        <begin position="364"/>
        <end position="471"/>
    </location>
</feature>
<feature type="domain" description="Mur ligase N-terminal catalytic" evidence="11">
    <location>
        <begin position="65"/>
        <end position="112"/>
    </location>
</feature>
<proteinExistence type="inferred from homology"/>
<dbReference type="PANTHER" id="PTHR43024:SF1">
    <property type="entry name" value="UDP-N-ACETYLMURAMOYL-TRIPEPTIDE--D-ALANYL-D-ALANINE LIGASE"/>
    <property type="match status" value="1"/>
</dbReference>
<evidence type="ECO:0000256" key="3">
    <source>
        <dbReference type="ARBA" id="ARBA00022618"/>
    </source>
</evidence>
<dbReference type="Gene3D" id="3.90.190.20">
    <property type="entry name" value="Mur ligase, C-terminal domain"/>
    <property type="match status" value="1"/>
</dbReference>
<dbReference type="Gene3D" id="3.40.1390.10">
    <property type="entry name" value="MurE/MurF, N-terminal domain"/>
    <property type="match status" value="1"/>
</dbReference>
<keyword evidence="9" id="KW-0961">Cell wall biogenesis/degradation</keyword>
<dbReference type="InterPro" id="IPR035911">
    <property type="entry name" value="MurE/MurF_N"/>
</dbReference>
<evidence type="ECO:0000259" key="13">
    <source>
        <dbReference type="Pfam" id="PF08245"/>
    </source>
</evidence>
<dbReference type="InterPro" id="IPR036565">
    <property type="entry name" value="Mur-like_cat_sf"/>
</dbReference>
<evidence type="ECO:0000256" key="9">
    <source>
        <dbReference type="ARBA" id="ARBA00023316"/>
    </source>
</evidence>
<sequence>MEHMNEDPEQRLSYMQAQINSSEHSIKEGEMQAEESDFLWALMDLQQAVDGEFIGAMDHDQRVRFTSVSTDSRTLKAGALYIAIKGENFDGHDFITQAIQQGAVAILVSEVVKSIVPAILVDDTKLALGLFAKWHRQQMPVKKLIAVTGSNGKTTTKTLLLHIFQNIGETLATEGNLNNDLGVPRTLLNLRPKHEYAIIEMGANHRKEIGYLTHLAEPDVALITNAAGAHLEGFGSLQGVVEAKGEIFQGLNQRGIKKEGIAVINTDSYGYLDWVQRIKALGVTKVVRFGTSEKADIVITGLTSAEQGIQFNLTIYGVSYGVKMPVLGEHNAYNAAACVAIALSAGLSWSEILPGLTHFTGVSGRLQKQAITTGWLIDDSYNANPESVKAGISTLVNQPGQSILCLGAMAELGAHSVEAHKEIALYAKQKGVDYLLVYGDATKEMPDIFGSQATFFESHKALSEHVAHILKSHPPSSEINILVKGSRSAQMERVSESILNDFSAGDVAQRM</sequence>
<dbReference type="GO" id="GO:0071555">
    <property type="term" value="P:cell wall organization"/>
    <property type="evidence" value="ECO:0007669"/>
    <property type="project" value="UniProtKB-KW"/>
</dbReference>
<evidence type="ECO:0000259" key="11">
    <source>
        <dbReference type="Pfam" id="PF01225"/>
    </source>
</evidence>
<dbReference type="InterPro" id="IPR005863">
    <property type="entry name" value="UDP-N-AcMur_synth"/>
</dbReference>
<dbReference type="GO" id="GO:0005524">
    <property type="term" value="F:ATP binding"/>
    <property type="evidence" value="ECO:0007669"/>
    <property type="project" value="UniProtKB-KW"/>
</dbReference>
<gene>
    <name evidence="14" type="ORF">MNBD_GAMMA04-1230</name>
</gene>
<dbReference type="HAMAP" id="MF_02019">
    <property type="entry name" value="MurF"/>
    <property type="match status" value="1"/>
</dbReference>
<evidence type="ECO:0000313" key="14">
    <source>
        <dbReference type="EMBL" id="VAW49311.1"/>
    </source>
</evidence>
<evidence type="ECO:0000256" key="4">
    <source>
        <dbReference type="ARBA" id="ARBA00022741"/>
    </source>
</evidence>
<keyword evidence="8" id="KW-0131">Cell cycle</keyword>